<accession>A0A552WMW1</accession>
<dbReference type="EMBL" id="VJXR01000055">
    <property type="protein sequence ID" value="TRW44080.1"/>
    <property type="molecule type" value="Genomic_DNA"/>
</dbReference>
<feature type="domain" description="DUF306" evidence="2">
    <location>
        <begin position="49"/>
        <end position="148"/>
    </location>
</feature>
<evidence type="ECO:0000313" key="4">
    <source>
        <dbReference type="Proteomes" id="UP000318693"/>
    </source>
</evidence>
<reference evidence="3 4" key="1">
    <citation type="submission" date="2019-07" db="EMBL/GenBank/DDBJ databases">
        <title>Georgenia wutianyii sp. nov. and Georgenia *** sp. nov. isolated from plateau pika (Ochotona curzoniae) in the Qinghai-Tibet plateau of China.</title>
        <authorList>
            <person name="Tian Z."/>
        </authorList>
    </citation>
    <scope>NUCLEOTIDE SEQUENCE [LARGE SCALE GENOMIC DNA]</scope>
    <source>
        <strain evidence="3 4">Z446</strain>
    </source>
</reference>
<dbReference type="Proteomes" id="UP000318693">
    <property type="component" value="Unassembled WGS sequence"/>
</dbReference>
<keyword evidence="1" id="KW-0732">Signal</keyword>
<dbReference type="RefSeq" id="WP_143419291.1">
    <property type="nucleotide sequence ID" value="NZ_VJXR01000055.1"/>
</dbReference>
<sequence length="155" mass="15840">MNALRRARPRPAGRVAGGGRAVPAGPVALVLAASLLTACTTGAADGGPDLAGRSFVSTDVRGHELVADSRIRLIFGEDTISAMAGCNTVFGGASWDGGTLVVDDALATTMMACSGELMDQDDWLEQFLLSGPTLNLDGQTLTVGDDAGGLTFEQE</sequence>
<dbReference type="InterPro" id="IPR038670">
    <property type="entry name" value="HslJ-like_sf"/>
</dbReference>
<dbReference type="AlphaFoldDB" id="A0A552WMW1"/>
<feature type="chain" id="PRO_5021932773" evidence="1">
    <location>
        <begin position="44"/>
        <end position="155"/>
    </location>
</feature>
<dbReference type="InterPro" id="IPR005184">
    <property type="entry name" value="DUF306_Meta_HslJ"/>
</dbReference>
<proteinExistence type="predicted"/>
<keyword evidence="4" id="KW-1185">Reference proteome</keyword>
<evidence type="ECO:0000256" key="1">
    <source>
        <dbReference type="SAM" id="SignalP"/>
    </source>
</evidence>
<protein>
    <submittedName>
        <fullName evidence="3">META domain-containing protein</fullName>
    </submittedName>
</protein>
<organism evidence="3 4">
    <name type="scientific">Georgenia yuyongxinii</name>
    <dbReference type="NCBI Taxonomy" id="2589797"/>
    <lineage>
        <taxon>Bacteria</taxon>
        <taxon>Bacillati</taxon>
        <taxon>Actinomycetota</taxon>
        <taxon>Actinomycetes</taxon>
        <taxon>Micrococcales</taxon>
        <taxon>Bogoriellaceae</taxon>
        <taxon>Georgenia</taxon>
    </lineage>
</organism>
<evidence type="ECO:0000259" key="2">
    <source>
        <dbReference type="Pfam" id="PF03724"/>
    </source>
</evidence>
<feature type="signal peptide" evidence="1">
    <location>
        <begin position="1"/>
        <end position="43"/>
    </location>
</feature>
<dbReference type="InterPro" id="IPR053147">
    <property type="entry name" value="Hsp_HslJ-like"/>
</dbReference>
<name>A0A552WMW1_9MICO</name>
<dbReference type="PANTHER" id="PTHR35535:SF1">
    <property type="entry name" value="HEAT SHOCK PROTEIN HSLJ"/>
    <property type="match status" value="1"/>
</dbReference>
<evidence type="ECO:0000313" key="3">
    <source>
        <dbReference type="EMBL" id="TRW44080.1"/>
    </source>
</evidence>
<dbReference type="PANTHER" id="PTHR35535">
    <property type="entry name" value="HEAT SHOCK PROTEIN HSLJ"/>
    <property type="match status" value="1"/>
</dbReference>
<gene>
    <name evidence="3" type="ORF">FJ693_15045</name>
</gene>
<comment type="caution">
    <text evidence="3">The sequence shown here is derived from an EMBL/GenBank/DDBJ whole genome shotgun (WGS) entry which is preliminary data.</text>
</comment>
<dbReference type="Pfam" id="PF03724">
    <property type="entry name" value="META"/>
    <property type="match status" value="1"/>
</dbReference>
<dbReference type="Gene3D" id="2.40.128.270">
    <property type="match status" value="1"/>
</dbReference>